<dbReference type="InterPro" id="IPR011059">
    <property type="entry name" value="Metal-dep_hydrolase_composite"/>
</dbReference>
<gene>
    <name evidence="2" type="ORF">JAO74_17950</name>
</gene>
<name>A0ABS0XUG5_9SPHN</name>
<accession>A0ABS0XUG5</accession>
<sequence length="409" mass="43691">MFAPAPARRLFRNVRCRDGRTRDLAVLEGRFVDPGELGDDAEIIELGGLLALPALVEGHIHLDKSFVGDVWRPHHPADSLPERLAIEKRLLAEALPVRARADALLAQAHRLGTVAMRSHVDINASLGLDHFHAVMAACEPWRGRVDVELVAFPQAGILASPGTADLMDAAIREGANVVGGLDPSAFDGDADAHLDVVFGTAERHGVGIDIHLHEPGPQGIEQLRRIASRAAGTSMQGKVVVSHAYALGDVDHNVARRTADVLAEAGVAIMTNAPGARAFPPVRLLREAGVRVFAGNDNIRDAWWPYGDADMLGRAMMIGYRSGFFTDDDLAIALAMATTDAAAVLGLERYGMEPGDDATFVIVDADNASAAVAAPPRERRLVQRGEIVAAPASRLQTTLSFFDTSGHRP</sequence>
<dbReference type="SUPFAM" id="SSF51556">
    <property type="entry name" value="Metallo-dependent hydrolases"/>
    <property type="match status" value="1"/>
</dbReference>
<dbReference type="InterPro" id="IPR013108">
    <property type="entry name" value="Amidohydro_3"/>
</dbReference>
<dbReference type="Gene3D" id="2.30.40.10">
    <property type="entry name" value="Urease, subunit C, domain 1"/>
    <property type="match status" value="1"/>
</dbReference>
<feature type="domain" description="Amidohydrolase 3" evidence="1">
    <location>
        <begin position="133"/>
        <end position="375"/>
    </location>
</feature>
<dbReference type="InterPro" id="IPR052349">
    <property type="entry name" value="Metallo-hydrolase_Enzymes"/>
</dbReference>
<organism evidence="2 3">
    <name type="scientific">Sphingomonas mollis</name>
    <dbReference type="NCBI Taxonomy" id="2795726"/>
    <lineage>
        <taxon>Bacteria</taxon>
        <taxon>Pseudomonadati</taxon>
        <taxon>Pseudomonadota</taxon>
        <taxon>Alphaproteobacteria</taxon>
        <taxon>Sphingomonadales</taxon>
        <taxon>Sphingomonadaceae</taxon>
        <taxon>Sphingomonas</taxon>
    </lineage>
</organism>
<dbReference type="Gene3D" id="3.20.20.140">
    <property type="entry name" value="Metal-dependent hydrolases"/>
    <property type="match status" value="1"/>
</dbReference>
<proteinExistence type="predicted"/>
<keyword evidence="3" id="KW-1185">Reference proteome</keyword>
<dbReference type="SUPFAM" id="SSF51338">
    <property type="entry name" value="Composite domain of metallo-dependent hydrolases"/>
    <property type="match status" value="1"/>
</dbReference>
<dbReference type="Proteomes" id="UP000640426">
    <property type="component" value="Unassembled WGS sequence"/>
</dbReference>
<dbReference type="NCBIfam" id="NF004636">
    <property type="entry name" value="PRK05985.1"/>
    <property type="match status" value="1"/>
</dbReference>
<dbReference type="Pfam" id="PF07969">
    <property type="entry name" value="Amidohydro_3"/>
    <property type="match status" value="1"/>
</dbReference>
<dbReference type="PANTHER" id="PTHR32027:SF9">
    <property type="entry name" value="BLL3847 PROTEIN"/>
    <property type="match status" value="1"/>
</dbReference>
<reference evidence="3" key="1">
    <citation type="submission" date="2020-12" db="EMBL/GenBank/DDBJ databases">
        <title>Hymenobacter sp.</title>
        <authorList>
            <person name="Kim M.K."/>
        </authorList>
    </citation>
    <scope>NUCLEOTIDE SEQUENCE [LARGE SCALE GENOMIC DNA]</scope>
    <source>
        <strain evidence="3">BT553</strain>
    </source>
</reference>
<dbReference type="PANTHER" id="PTHR32027">
    <property type="entry name" value="CYTOSINE DEAMINASE"/>
    <property type="match status" value="1"/>
</dbReference>
<protein>
    <submittedName>
        <fullName evidence="2">Amidohydrolase family protein</fullName>
    </submittedName>
</protein>
<evidence type="ECO:0000313" key="3">
    <source>
        <dbReference type="Proteomes" id="UP000640426"/>
    </source>
</evidence>
<dbReference type="CDD" id="cd01293">
    <property type="entry name" value="Bact_CD"/>
    <property type="match status" value="1"/>
</dbReference>
<dbReference type="RefSeq" id="WP_199041553.1">
    <property type="nucleotide sequence ID" value="NZ_JAELXS010000019.1"/>
</dbReference>
<comment type="caution">
    <text evidence="2">The sequence shown here is derived from an EMBL/GenBank/DDBJ whole genome shotgun (WGS) entry which is preliminary data.</text>
</comment>
<evidence type="ECO:0000313" key="2">
    <source>
        <dbReference type="EMBL" id="MBJ6123662.1"/>
    </source>
</evidence>
<dbReference type="InterPro" id="IPR032466">
    <property type="entry name" value="Metal_Hydrolase"/>
</dbReference>
<evidence type="ECO:0000259" key="1">
    <source>
        <dbReference type="Pfam" id="PF07969"/>
    </source>
</evidence>
<dbReference type="EMBL" id="JAELXS010000019">
    <property type="protein sequence ID" value="MBJ6123662.1"/>
    <property type="molecule type" value="Genomic_DNA"/>
</dbReference>